<gene>
    <name evidence="2" type="ordered locus">Jden_0984</name>
</gene>
<dbReference type="InterPro" id="IPR032466">
    <property type="entry name" value="Metal_Hydrolase"/>
</dbReference>
<dbReference type="eggNOG" id="COG1228">
    <property type="taxonomic scope" value="Bacteria"/>
</dbReference>
<evidence type="ECO:0000313" key="2">
    <source>
        <dbReference type="EMBL" id="ACV08640.1"/>
    </source>
</evidence>
<evidence type="ECO:0000259" key="1">
    <source>
        <dbReference type="Pfam" id="PF01979"/>
    </source>
</evidence>
<dbReference type="InterPro" id="IPR051781">
    <property type="entry name" value="Metallo-dep_Hydrolase"/>
</dbReference>
<dbReference type="Gene3D" id="3.20.20.140">
    <property type="entry name" value="Metal-dependent hydrolases"/>
    <property type="match status" value="1"/>
</dbReference>
<dbReference type="InterPro" id="IPR011059">
    <property type="entry name" value="Metal-dep_hydrolase_composite"/>
</dbReference>
<reference evidence="2 3" key="1">
    <citation type="journal article" date="2009" name="Stand. Genomic Sci.">
        <title>Complete genome sequence of Jonesia denitrificans type strain (Prevot 55134).</title>
        <authorList>
            <person name="Pukall R."/>
            <person name="Gehrich-Schroter G."/>
            <person name="Lapidus A."/>
            <person name="Nolan M."/>
            <person name="Glavina Del Rio T."/>
            <person name="Lucas S."/>
            <person name="Chen F."/>
            <person name="Tice H."/>
            <person name="Pitluck S."/>
            <person name="Cheng J.F."/>
            <person name="Copeland A."/>
            <person name="Saunders E."/>
            <person name="Brettin T."/>
            <person name="Detter J.C."/>
            <person name="Bruce D."/>
            <person name="Goodwin L."/>
            <person name="Pati A."/>
            <person name="Ivanova N."/>
            <person name="Mavromatis K."/>
            <person name="Ovchinnikova G."/>
            <person name="Chen A."/>
            <person name="Palaniappan K."/>
            <person name="Land M."/>
            <person name="Hauser L."/>
            <person name="Chang Y.J."/>
            <person name="Jeffries C.D."/>
            <person name="Chain P."/>
            <person name="Goker M."/>
            <person name="Bristow J."/>
            <person name="Eisen J.A."/>
            <person name="Markowitz V."/>
            <person name="Hugenholtz P."/>
            <person name="Kyrpides N.C."/>
            <person name="Klenk H.P."/>
            <person name="Han C."/>
        </authorList>
    </citation>
    <scope>NUCLEOTIDE SEQUENCE [LARGE SCALE GENOMIC DNA]</scope>
    <source>
        <strain evidence="3">ATCC 14870 / DSM 20603 / BCRC 15368 / CIP 55.134 / JCM 11481 / NBRC 15587 / NCTC 10816 / Prevot 55134</strain>
    </source>
</reference>
<dbReference type="GO" id="GO:0016810">
    <property type="term" value="F:hydrolase activity, acting on carbon-nitrogen (but not peptide) bonds"/>
    <property type="evidence" value="ECO:0007669"/>
    <property type="project" value="InterPro"/>
</dbReference>
<dbReference type="PANTHER" id="PTHR43135">
    <property type="entry name" value="ALPHA-D-RIBOSE 1-METHYLPHOSPHONATE 5-TRIPHOSPHATE DIPHOSPHATASE"/>
    <property type="match status" value="1"/>
</dbReference>
<keyword evidence="3" id="KW-1185">Reference proteome</keyword>
<dbReference type="AlphaFoldDB" id="C7R318"/>
<dbReference type="Gene3D" id="2.30.40.10">
    <property type="entry name" value="Urease, subunit C, domain 1"/>
    <property type="match status" value="1"/>
</dbReference>
<accession>C7R318</accession>
<dbReference type="RefSeq" id="WP_015771268.1">
    <property type="nucleotide sequence ID" value="NC_013174.1"/>
</dbReference>
<keyword evidence="2" id="KW-0378">Hydrolase</keyword>
<dbReference type="InterPro" id="IPR006680">
    <property type="entry name" value="Amidohydro-rel"/>
</dbReference>
<proteinExistence type="predicted"/>
<name>C7R318_JONDD</name>
<dbReference type="EMBL" id="CP001706">
    <property type="protein sequence ID" value="ACV08640.1"/>
    <property type="molecule type" value="Genomic_DNA"/>
</dbReference>
<dbReference type="PANTHER" id="PTHR43135:SF4">
    <property type="entry name" value="AMIDOHYDROLASE-RELATED DOMAIN-CONTAINING PROTEIN"/>
    <property type="match status" value="1"/>
</dbReference>
<dbReference type="Proteomes" id="UP000000628">
    <property type="component" value="Chromosome"/>
</dbReference>
<protein>
    <submittedName>
        <fullName evidence="2">Amidohydrolase</fullName>
    </submittedName>
</protein>
<dbReference type="Pfam" id="PF01979">
    <property type="entry name" value="Amidohydro_1"/>
    <property type="match status" value="1"/>
</dbReference>
<dbReference type="STRING" id="471856.Jden_0984"/>
<sequence length="358" mass="38658">MSVACVELNGSIVLNNGTTVTRAWLTDELTTGAPAGNPTQTLTGFFFPGLVDAHCHIGLDAQGATSDHAARQQAHATWHSGVTLVRDAGSPRDTRFLDGEPNTPSIIRAGRHIARPRRYIRHFAWELDDPQQLPAAIEAQAKAGDGWVKIVADWIDRSTGQLAPLWTRRQLVEGIARAHDLGARVTAHTFSTAALDDLFDAGIDGIEHGTGMTADHMARAADAAVPVTPTLLQVGRFSQIADQGHRYPLFARQMRAMGERRYDHVAHMVEAGVKLLVGTDAGGTIEHGRIADECAELVAAGVPAPRVMDAATWQARAFLAAAPRAARLPAAVVGYENDPRRDITELHRPRHIVAPWRG</sequence>
<dbReference type="SUPFAM" id="SSF51556">
    <property type="entry name" value="Metallo-dependent hydrolases"/>
    <property type="match status" value="1"/>
</dbReference>
<feature type="domain" description="Amidohydrolase-related" evidence="1">
    <location>
        <begin position="47"/>
        <end position="317"/>
    </location>
</feature>
<dbReference type="HOGENOM" id="CLU_023620_0_0_11"/>
<organism evidence="2 3">
    <name type="scientific">Jonesia denitrificans (strain ATCC 14870 / DSM 20603 / BCRC 15368 / CIP 55.134 / JCM 11481 / NBRC 15587 / NCTC 10816 / Prevot 55134)</name>
    <name type="common">Listeria denitrificans</name>
    <dbReference type="NCBI Taxonomy" id="471856"/>
    <lineage>
        <taxon>Bacteria</taxon>
        <taxon>Bacillati</taxon>
        <taxon>Actinomycetota</taxon>
        <taxon>Actinomycetes</taxon>
        <taxon>Micrococcales</taxon>
        <taxon>Jonesiaceae</taxon>
        <taxon>Jonesia</taxon>
    </lineage>
</organism>
<evidence type="ECO:0000313" key="3">
    <source>
        <dbReference type="Proteomes" id="UP000000628"/>
    </source>
</evidence>
<dbReference type="KEGG" id="jde:Jden_0984"/>